<keyword evidence="2" id="KW-0812">Transmembrane</keyword>
<dbReference type="Proteomes" id="UP000694865">
    <property type="component" value="Unplaced"/>
</dbReference>
<dbReference type="Gene3D" id="1.20.1250.20">
    <property type="entry name" value="MFS general substrate transporter like domains"/>
    <property type="match status" value="1"/>
</dbReference>
<feature type="transmembrane region" description="Helical" evidence="2">
    <location>
        <begin position="21"/>
        <end position="42"/>
    </location>
</feature>
<dbReference type="InterPro" id="IPR050327">
    <property type="entry name" value="Proton-linked_MCT"/>
</dbReference>
<keyword evidence="2" id="KW-1133">Transmembrane helix</keyword>
<feature type="transmembrane region" description="Helical" evidence="2">
    <location>
        <begin position="355"/>
        <end position="379"/>
    </location>
</feature>
<proteinExistence type="predicted"/>
<gene>
    <name evidence="5" type="primary">LOC102805356</name>
</gene>
<feature type="transmembrane region" description="Helical" evidence="2">
    <location>
        <begin position="175"/>
        <end position="199"/>
    </location>
</feature>
<feature type="transmembrane region" description="Helical" evidence="2">
    <location>
        <begin position="118"/>
        <end position="142"/>
    </location>
</feature>
<sequence length="592" mass="64414">MDLQRRKSEIQPSWNISADGGWGWFVVIGSNIAIMICAGLPPSMGPVLSILSEVFDSNVSDTSWVLSLAICMVNITGPLASALTNKFGTRSVVALGAMLSCIGMIMSSFASSVSYLCISYGFITGIGYGLAFTPSIGILGVYFHRRFALANALAFTGTSTGFFIFPSVLRYLLDIYGWTGTFVVLTGLSANLFVCAALFQPRTCHIIETGRQTDDSTTPQSPRLFSVSNSMAHCTYIENSETCDVGVSAYNIPSYSPHCHRGSVLSNHRNIVSWKNELNKNNSNCRGSKTSGDESQHYGNVADTKLGSTGNLMLSELKNNDQTRRRLSSSVNKRQSMSQKLLTFLDWGLFCENRLFTGFTFTLFLIGIGFNVSLVHLASRGISYGLAPTEAALISSVVGISNVVGQFGHAWLVQAKWTTGSQCYFTSLFVCGVASLFSVLMKRAVEYGIYCAILGLTSGVYMTVIPVVLKEYVGNAKMTDALGLSLPALGIGSLIGPPISGWIFDKTGSYNGPYYLVGCTFLLSTTFVFAELYYCRWCTKCDDSIQDDKTAPPTLHNCLTPHQESETSYANTNFIYVNTAFLADNIMSDTWI</sequence>
<feature type="transmembrane region" description="Helical" evidence="2">
    <location>
        <begin position="149"/>
        <end position="169"/>
    </location>
</feature>
<dbReference type="InterPro" id="IPR011701">
    <property type="entry name" value="MFS"/>
</dbReference>
<feature type="domain" description="Major facilitator superfamily (MFS) profile" evidence="3">
    <location>
        <begin position="26"/>
        <end position="536"/>
    </location>
</feature>
<feature type="transmembrane region" description="Helical" evidence="2">
    <location>
        <begin position="92"/>
        <end position="112"/>
    </location>
</feature>
<evidence type="ECO:0000259" key="3">
    <source>
        <dbReference type="PROSITE" id="PS50850"/>
    </source>
</evidence>
<feature type="transmembrane region" description="Helical" evidence="2">
    <location>
        <begin position="424"/>
        <end position="441"/>
    </location>
</feature>
<dbReference type="PANTHER" id="PTHR11360:SF284">
    <property type="entry name" value="EG:103B4.3 PROTEIN-RELATED"/>
    <property type="match status" value="1"/>
</dbReference>
<dbReference type="CDD" id="cd17352">
    <property type="entry name" value="MFS_MCT_SLC16"/>
    <property type="match status" value="1"/>
</dbReference>
<dbReference type="InterPro" id="IPR036259">
    <property type="entry name" value="MFS_trans_sf"/>
</dbReference>
<keyword evidence="4" id="KW-1185">Reference proteome</keyword>
<evidence type="ECO:0000313" key="5">
    <source>
        <dbReference type="RefSeq" id="XP_006821307.1"/>
    </source>
</evidence>
<name>A0ABM0MMR6_SACKO</name>
<accession>A0ABM0MMR6</accession>
<feature type="transmembrane region" description="Helical" evidence="2">
    <location>
        <begin position="515"/>
        <end position="534"/>
    </location>
</feature>
<dbReference type="SUPFAM" id="SSF103473">
    <property type="entry name" value="MFS general substrate transporter"/>
    <property type="match status" value="1"/>
</dbReference>
<evidence type="ECO:0000256" key="1">
    <source>
        <dbReference type="ARBA" id="ARBA00004141"/>
    </source>
</evidence>
<dbReference type="Pfam" id="PF07690">
    <property type="entry name" value="MFS_1"/>
    <property type="match status" value="1"/>
</dbReference>
<evidence type="ECO:0000313" key="4">
    <source>
        <dbReference type="Proteomes" id="UP000694865"/>
    </source>
</evidence>
<organism evidence="4 5">
    <name type="scientific">Saccoglossus kowalevskii</name>
    <name type="common">Acorn worm</name>
    <dbReference type="NCBI Taxonomy" id="10224"/>
    <lineage>
        <taxon>Eukaryota</taxon>
        <taxon>Metazoa</taxon>
        <taxon>Hemichordata</taxon>
        <taxon>Enteropneusta</taxon>
        <taxon>Harrimaniidae</taxon>
        <taxon>Saccoglossus</taxon>
    </lineage>
</organism>
<dbReference type="PROSITE" id="PS50850">
    <property type="entry name" value="MFS"/>
    <property type="match status" value="1"/>
</dbReference>
<feature type="transmembrane region" description="Helical" evidence="2">
    <location>
        <begin position="447"/>
        <end position="469"/>
    </location>
</feature>
<dbReference type="PANTHER" id="PTHR11360">
    <property type="entry name" value="MONOCARBOXYLATE TRANSPORTER"/>
    <property type="match status" value="1"/>
</dbReference>
<evidence type="ECO:0000256" key="2">
    <source>
        <dbReference type="SAM" id="Phobius"/>
    </source>
</evidence>
<comment type="subcellular location">
    <subcellularLocation>
        <location evidence="1">Membrane</location>
        <topology evidence="1">Multi-pass membrane protein</topology>
    </subcellularLocation>
</comment>
<feature type="transmembrane region" description="Helical" evidence="2">
    <location>
        <begin position="391"/>
        <end position="412"/>
    </location>
</feature>
<dbReference type="InterPro" id="IPR020846">
    <property type="entry name" value="MFS_dom"/>
</dbReference>
<reference evidence="5" key="1">
    <citation type="submission" date="2025-08" db="UniProtKB">
        <authorList>
            <consortium name="RefSeq"/>
        </authorList>
    </citation>
    <scope>IDENTIFICATION</scope>
    <source>
        <tissue evidence="5">Testes</tissue>
    </source>
</reference>
<feature type="transmembrane region" description="Helical" evidence="2">
    <location>
        <begin position="481"/>
        <end position="503"/>
    </location>
</feature>
<dbReference type="RefSeq" id="XP_006821307.1">
    <property type="nucleotide sequence ID" value="XM_006821244.1"/>
</dbReference>
<feature type="transmembrane region" description="Helical" evidence="2">
    <location>
        <begin position="62"/>
        <end position="80"/>
    </location>
</feature>
<dbReference type="GeneID" id="102805356"/>
<protein>
    <submittedName>
        <fullName evidence="5">Monocarboxylate transporter 12-like</fullName>
    </submittedName>
</protein>
<keyword evidence="2" id="KW-0472">Membrane</keyword>